<dbReference type="PROSITE" id="PS51464">
    <property type="entry name" value="SIS"/>
    <property type="match status" value="1"/>
</dbReference>
<evidence type="ECO:0000256" key="1">
    <source>
        <dbReference type="ARBA" id="ARBA00009235"/>
    </source>
</evidence>
<gene>
    <name evidence="3" type="ORF">C5L14_04765</name>
</gene>
<dbReference type="GO" id="GO:0097367">
    <property type="term" value="F:carbohydrate derivative binding"/>
    <property type="evidence" value="ECO:0007669"/>
    <property type="project" value="InterPro"/>
</dbReference>
<protein>
    <submittedName>
        <fullName evidence="3">6-phospho-3-hexuloisomerase</fullName>
    </submittedName>
</protein>
<dbReference type="GO" id="GO:0016853">
    <property type="term" value="F:isomerase activity"/>
    <property type="evidence" value="ECO:0007669"/>
    <property type="project" value="UniProtKB-KW"/>
</dbReference>
<accession>A0A2S9QHZ2</accession>
<dbReference type="Proteomes" id="UP000237682">
    <property type="component" value="Unassembled WGS sequence"/>
</dbReference>
<dbReference type="CDD" id="cd05005">
    <property type="entry name" value="SIS_PHI"/>
    <property type="match status" value="1"/>
</dbReference>
<evidence type="ECO:0000313" key="3">
    <source>
        <dbReference type="EMBL" id="PRH88981.1"/>
    </source>
</evidence>
<dbReference type="InterPro" id="IPR046348">
    <property type="entry name" value="SIS_dom_sf"/>
</dbReference>
<proteinExistence type="inferred from homology"/>
<sequence length="187" mass="19522">MTETIPALSLRALDDLAAVVKALPAEAADGLIEALATAGRIAIYGAGREGLQMRGLAMRLFHLGLDVHVVADMTVPPIGPGDLLFVSSGPGASNIGDALIGVARTAGAKVAVVTAQPEARTPKLADIVFTIPAQTMADDRGGEVSVLPMGSLFETAQMLVFEIIVLKLRDRLGETAETMRARHTNLE</sequence>
<dbReference type="Gene3D" id="3.40.50.10490">
    <property type="entry name" value="Glucose-6-phosphate isomerase like protein, domain 1"/>
    <property type="match status" value="1"/>
</dbReference>
<dbReference type="PANTHER" id="PTHR43443">
    <property type="entry name" value="3-HEXULOSE-6-PHOSPHATE ISOMERASE"/>
    <property type="match status" value="1"/>
</dbReference>
<evidence type="ECO:0000313" key="4">
    <source>
        <dbReference type="Proteomes" id="UP000237682"/>
    </source>
</evidence>
<dbReference type="InterPro" id="IPR017552">
    <property type="entry name" value="PHI/rmpB"/>
</dbReference>
<dbReference type="OrthoDB" id="9797832at2"/>
<keyword evidence="3" id="KW-0413">Isomerase</keyword>
<feature type="domain" description="SIS" evidence="2">
    <location>
        <begin position="31"/>
        <end position="174"/>
    </location>
</feature>
<dbReference type="InterPro" id="IPR001347">
    <property type="entry name" value="SIS_dom"/>
</dbReference>
<reference evidence="3 4" key="1">
    <citation type="submission" date="2018-02" db="EMBL/GenBank/DDBJ databases">
        <title>Whole genome sequencing of endophytic bacterium.</title>
        <authorList>
            <person name="Eedara R."/>
            <person name="Podile A.R."/>
        </authorList>
    </citation>
    <scope>NUCLEOTIDE SEQUENCE [LARGE SCALE GENOMIC DNA]</scope>
    <source>
        <strain evidence="3 4">RP1T</strain>
    </source>
</reference>
<name>A0A2S9QHZ2_9HYPH</name>
<evidence type="ECO:0000259" key="2">
    <source>
        <dbReference type="PROSITE" id="PS51464"/>
    </source>
</evidence>
<dbReference type="SUPFAM" id="SSF53697">
    <property type="entry name" value="SIS domain"/>
    <property type="match status" value="1"/>
</dbReference>
<dbReference type="GO" id="GO:1901135">
    <property type="term" value="P:carbohydrate derivative metabolic process"/>
    <property type="evidence" value="ECO:0007669"/>
    <property type="project" value="InterPro"/>
</dbReference>
<comment type="similarity">
    <text evidence="1">Belongs to the SIS family. PHI subfamily.</text>
</comment>
<dbReference type="PANTHER" id="PTHR43443:SF1">
    <property type="entry name" value="3-HEXULOSE-6-PHOSPHATE ISOMERASE"/>
    <property type="match status" value="1"/>
</dbReference>
<dbReference type="AlphaFoldDB" id="A0A2S9QHZ2"/>
<dbReference type="EMBL" id="PUEJ01000002">
    <property type="protein sequence ID" value="PRH88981.1"/>
    <property type="molecule type" value="Genomic_DNA"/>
</dbReference>
<keyword evidence="4" id="KW-1185">Reference proteome</keyword>
<comment type="caution">
    <text evidence="3">The sequence shown here is derived from an EMBL/GenBank/DDBJ whole genome shotgun (WGS) entry which is preliminary data.</text>
</comment>
<organism evidence="3 4">
    <name type="scientific">Labrys okinawensis</name>
    <dbReference type="NCBI Taxonomy" id="346911"/>
    <lineage>
        <taxon>Bacteria</taxon>
        <taxon>Pseudomonadati</taxon>
        <taxon>Pseudomonadota</taxon>
        <taxon>Alphaproteobacteria</taxon>
        <taxon>Hyphomicrobiales</taxon>
        <taxon>Xanthobacteraceae</taxon>
        <taxon>Labrys</taxon>
    </lineage>
</organism>